<evidence type="ECO:0000256" key="4">
    <source>
        <dbReference type="ARBA" id="ARBA00022801"/>
    </source>
</evidence>
<comment type="cofactor">
    <cofactor evidence="1">
        <name>Co(2+)</name>
        <dbReference type="ChEBI" id="CHEBI:48828"/>
    </cofactor>
</comment>
<evidence type="ECO:0000313" key="8">
    <source>
        <dbReference type="EMBL" id="RCH83800.1"/>
    </source>
</evidence>
<dbReference type="SUPFAM" id="SSF88713">
    <property type="entry name" value="Glycoside hydrolase/deacetylase"/>
    <property type="match status" value="1"/>
</dbReference>
<dbReference type="InterPro" id="IPR002509">
    <property type="entry name" value="NODB_dom"/>
</dbReference>
<dbReference type="Gene3D" id="3.20.20.370">
    <property type="entry name" value="Glycoside hydrolase/deacetylase"/>
    <property type="match status" value="1"/>
</dbReference>
<organism evidence="8 9">
    <name type="scientific">Rhizopus stolonifer</name>
    <name type="common">Rhizopus nigricans</name>
    <dbReference type="NCBI Taxonomy" id="4846"/>
    <lineage>
        <taxon>Eukaryota</taxon>
        <taxon>Fungi</taxon>
        <taxon>Fungi incertae sedis</taxon>
        <taxon>Mucoromycota</taxon>
        <taxon>Mucoromycotina</taxon>
        <taxon>Mucoromycetes</taxon>
        <taxon>Mucorales</taxon>
        <taxon>Mucorineae</taxon>
        <taxon>Rhizopodaceae</taxon>
        <taxon>Rhizopus</taxon>
    </lineage>
</organism>
<dbReference type="PANTHER" id="PTHR46471">
    <property type="entry name" value="CHITIN DEACETYLASE"/>
    <property type="match status" value="1"/>
</dbReference>
<sequence>MRATALLLSLAYAATLVMGRPVHTTEETTKTAHHGNSTKVETYTHCNRPGVFALTFDDGPGQYSWSLAKSLHEQGIKATFFINGANAVDVLHASTTTDEGEKTYLEVIKHYYDFGHEVASHTWQHKDLANMTVAQVKEQMNTQSDIIFQAIGKRVQLMRPPEGVTDAVSSKVLKDLGYHNILWDIDTNDWRKQGLAAEQALVKEVIEKDVANVTMGHIALEHDIHEHTVTELVPWLISYVKEKGYEFVTVSDCIGVPAYQNDTLSAVNGTAIGGIAANVTDAAATPVAATVVPGSNGSHIDITLTL</sequence>
<dbReference type="GO" id="GO:0005975">
    <property type="term" value="P:carbohydrate metabolic process"/>
    <property type="evidence" value="ECO:0007669"/>
    <property type="project" value="InterPro"/>
</dbReference>
<comment type="caution">
    <text evidence="8">The sequence shown here is derived from an EMBL/GenBank/DDBJ whole genome shotgun (WGS) entry which is preliminary data.</text>
</comment>
<dbReference type="EMBL" id="PJQM01004634">
    <property type="protein sequence ID" value="RCH83800.1"/>
    <property type="molecule type" value="Genomic_DNA"/>
</dbReference>
<protein>
    <recommendedName>
        <fullName evidence="7">NodB homology domain-containing protein</fullName>
    </recommendedName>
</protein>
<gene>
    <name evidence="8" type="ORF">CU098_005598</name>
</gene>
<keyword evidence="2" id="KW-0479">Metal-binding</keyword>
<dbReference type="GO" id="GO:0046872">
    <property type="term" value="F:metal ion binding"/>
    <property type="evidence" value="ECO:0007669"/>
    <property type="project" value="UniProtKB-KW"/>
</dbReference>
<dbReference type="GO" id="GO:0016810">
    <property type="term" value="F:hydrolase activity, acting on carbon-nitrogen (but not peptide) bonds"/>
    <property type="evidence" value="ECO:0007669"/>
    <property type="project" value="InterPro"/>
</dbReference>
<dbReference type="AlphaFoldDB" id="A0A367J1L1"/>
<dbReference type="Proteomes" id="UP000253551">
    <property type="component" value="Unassembled WGS sequence"/>
</dbReference>
<evidence type="ECO:0000259" key="7">
    <source>
        <dbReference type="PROSITE" id="PS51677"/>
    </source>
</evidence>
<proteinExistence type="predicted"/>
<evidence type="ECO:0000256" key="3">
    <source>
        <dbReference type="ARBA" id="ARBA00022729"/>
    </source>
</evidence>
<accession>A0A367J1L1</accession>
<keyword evidence="9" id="KW-1185">Reference proteome</keyword>
<reference evidence="8 9" key="1">
    <citation type="journal article" date="2018" name="G3 (Bethesda)">
        <title>Phylogenetic and Phylogenomic Definition of Rhizopus Species.</title>
        <authorList>
            <person name="Gryganskyi A.P."/>
            <person name="Golan J."/>
            <person name="Dolatabadi S."/>
            <person name="Mondo S."/>
            <person name="Robb S."/>
            <person name="Idnurm A."/>
            <person name="Muszewska A."/>
            <person name="Steczkiewicz K."/>
            <person name="Masonjones S."/>
            <person name="Liao H.L."/>
            <person name="Gajdeczka M.T."/>
            <person name="Anike F."/>
            <person name="Vuek A."/>
            <person name="Anishchenko I.M."/>
            <person name="Voigt K."/>
            <person name="de Hoog G.S."/>
            <person name="Smith M.E."/>
            <person name="Heitman J."/>
            <person name="Vilgalys R."/>
            <person name="Stajich J.E."/>
        </authorList>
    </citation>
    <scope>NUCLEOTIDE SEQUENCE [LARGE SCALE GENOMIC DNA]</scope>
    <source>
        <strain evidence="8 9">LSU 92-RS-03</strain>
    </source>
</reference>
<dbReference type="PROSITE" id="PS51677">
    <property type="entry name" value="NODB"/>
    <property type="match status" value="1"/>
</dbReference>
<dbReference type="Pfam" id="PF01522">
    <property type="entry name" value="Polysacc_deac_1"/>
    <property type="match status" value="1"/>
</dbReference>
<name>A0A367J1L1_RHIST</name>
<dbReference type="STRING" id="4846.A0A367J1L1"/>
<evidence type="ECO:0000256" key="2">
    <source>
        <dbReference type="ARBA" id="ARBA00022723"/>
    </source>
</evidence>
<keyword evidence="3 6" id="KW-0732">Signal</keyword>
<evidence type="ECO:0000313" key="9">
    <source>
        <dbReference type="Proteomes" id="UP000253551"/>
    </source>
</evidence>
<evidence type="ECO:0000256" key="1">
    <source>
        <dbReference type="ARBA" id="ARBA00001941"/>
    </source>
</evidence>
<dbReference type="PANTHER" id="PTHR46471:SF4">
    <property type="entry name" value="CHITIN DEACETYLASE"/>
    <property type="match status" value="1"/>
</dbReference>
<evidence type="ECO:0000256" key="6">
    <source>
        <dbReference type="SAM" id="SignalP"/>
    </source>
</evidence>
<feature type="domain" description="NodB homology" evidence="7">
    <location>
        <begin position="50"/>
        <end position="248"/>
    </location>
</feature>
<keyword evidence="5" id="KW-0119">Carbohydrate metabolism</keyword>
<keyword evidence="4" id="KW-0378">Hydrolase</keyword>
<evidence type="ECO:0000256" key="5">
    <source>
        <dbReference type="ARBA" id="ARBA00023277"/>
    </source>
</evidence>
<feature type="signal peptide" evidence="6">
    <location>
        <begin position="1"/>
        <end position="19"/>
    </location>
</feature>
<dbReference type="InterPro" id="IPR011330">
    <property type="entry name" value="Glyco_hydro/deAcase_b/a-brl"/>
</dbReference>
<dbReference type="OrthoDB" id="2125469at2759"/>
<feature type="chain" id="PRO_5016595948" description="NodB homology domain-containing protein" evidence="6">
    <location>
        <begin position="20"/>
        <end position="306"/>
    </location>
</feature>